<evidence type="ECO:0000256" key="3">
    <source>
        <dbReference type="ARBA" id="ARBA00022692"/>
    </source>
</evidence>
<comment type="subcellular location">
    <subcellularLocation>
        <location evidence="1">Membrane</location>
        <topology evidence="1">Multi-pass membrane protein</topology>
    </subcellularLocation>
</comment>
<dbReference type="AlphaFoldDB" id="A0A3P7JEE4"/>
<feature type="transmembrane region" description="Helical" evidence="6">
    <location>
        <begin position="91"/>
        <end position="109"/>
    </location>
</feature>
<name>A0A3P7JEE4_STRVU</name>
<reference evidence="8 9" key="1">
    <citation type="submission" date="2018-11" db="EMBL/GenBank/DDBJ databases">
        <authorList>
            <consortium name="Pathogen Informatics"/>
        </authorList>
    </citation>
    <scope>NUCLEOTIDE SEQUENCE [LARGE SCALE GENOMIC DNA]</scope>
</reference>
<feature type="transmembrane region" description="Helical" evidence="6">
    <location>
        <begin position="9"/>
        <end position="29"/>
    </location>
</feature>
<proteinExistence type="predicted"/>
<feature type="domain" description="Major facilitator superfamily (MFS) profile" evidence="7">
    <location>
        <begin position="1"/>
        <end position="110"/>
    </location>
</feature>
<organism evidence="8 9">
    <name type="scientific">Strongylus vulgaris</name>
    <name type="common">Blood worm</name>
    <dbReference type="NCBI Taxonomy" id="40348"/>
    <lineage>
        <taxon>Eukaryota</taxon>
        <taxon>Metazoa</taxon>
        <taxon>Ecdysozoa</taxon>
        <taxon>Nematoda</taxon>
        <taxon>Chromadorea</taxon>
        <taxon>Rhabditida</taxon>
        <taxon>Rhabditina</taxon>
        <taxon>Rhabditomorpha</taxon>
        <taxon>Strongyloidea</taxon>
        <taxon>Strongylidae</taxon>
        <taxon>Strongylus</taxon>
    </lineage>
</organism>
<accession>A0A3P7JEE4</accession>
<keyword evidence="5 6" id="KW-0472">Membrane</keyword>
<dbReference type="Gene3D" id="1.20.1250.20">
    <property type="entry name" value="MFS general substrate transporter like domains"/>
    <property type="match status" value="1"/>
</dbReference>
<dbReference type="EMBL" id="UYYB01103884">
    <property type="protein sequence ID" value="VDM79073.1"/>
    <property type="molecule type" value="Genomic_DNA"/>
</dbReference>
<evidence type="ECO:0000256" key="6">
    <source>
        <dbReference type="SAM" id="Phobius"/>
    </source>
</evidence>
<dbReference type="Pfam" id="PF00083">
    <property type="entry name" value="Sugar_tr"/>
    <property type="match status" value="1"/>
</dbReference>
<dbReference type="InterPro" id="IPR044770">
    <property type="entry name" value="MFS_spinster-like"/>
</dbReference>
<dbReference type="InterPro" id="IPR020846">
    <property type="entry name" value="MFS_dom"/>
</dbReference>
<keyword evidence="4 6" id="KW-1133">Transmembrane helix</keyword>
<evidence type="ECO:0000313" key="9">
    <source>
        <dbReference type="Proteomes" id="UP000270094"/>
    </source>
</evidence>
<evidence type="ECO:0000256" key="5">
    <source>
        <dbReference type="ARBA" id="ARBA00023136"/>
    </source>
</evidence>
<dbReference type="InterPro" id="IPR036259">
    <property type="entry name" value="MFS_trans_sf"/>
</dbReference>
<evidence type="ECO:0000259" key="7">
    <source>
        <dbReference type="PROSITE" id="PS50850"/>
    </source>
</evidence>
<evidence type="ECO:0000256" key="2">
    <source>
        <dbReference type="ARBA" id="ARBA00022448"/>
    </source>
</evidence>
<dbReference type="GO" id="GO:0022857">
    <property type="term" value="F:transmembrane transporter activity"/>
    <property type="evidence" value="ECO:0007669"/>
    <property type="project" value="InterPro"/>
</dbReference>
<keyword evidence="3 6" id="KW-0812">Transmembrane</keyword>
<evidence type="ECO:0000256" key="4">
    <source>
        <dbReference type="ARBA" id="ARBA00022989"/>
    </source>
</evidence>
<keyword evidence="2" id="KW-0813">Transport</keyword>
<dbReference type="InterPro" id="IPR005828">
    <property type="entry name" value="MFS_sugar_transport-like"/>
</dbReference>
<feature type="transmembrane region" description="Helical" evidence="6">
    <location>
        <begin position="49"/>
        <end position="71"/>
    </location>
</feature>
<dbReference type="Proteomes" id="UP000270094">
    <property type="component" value="Unassembled WGS sequence"/>
</dbReference>
<gene>
    <name evidence="8" type="ORF">SVUK_LOCUS14071</name>
</gene>
<evidence type="ECO:0000256" key="1">
    <source>
        <dbReference type="ARBA" id="ARBA00004141"/>
    </source>
</evidence>
<dbReference type="GO" id="GO:0016020">
    <property type="term" value="C:membrane"/>
    <property type="evidence" value="ECO:0007669"/>
    <property type="project" value="UniProtKB-SubCell"/>
</dbReference>
<dbReference type="PROSITE" id="PS50850">
    <property type="entry name" value="MFS"/>
    <property type="match status" value="1"/>
</dbReference>
<dbReference type="SUPFAM" id="SSF103473">
    <property type="entry name" value="MFS general substrate transporter"/>
    <property type="match status" value="1"/>
</dbReference>
<dbReference type="OrthoDB" id="6770063at2759"/>
<protein>
    <recommendedName>
        <fullName evidence="7">Major facilitator superfamily (MFS) profile domain-containing protein</fullName>
    </recommendedName>
</protein>
<dbReference type="PANTHER" id="PTHR23505:SF79">
    <property type="entry name" value="PROTEIN SPINSTER"/>
    <property type="match status" value="1"/>
</dbReference>
<keyword evidence="9" id="KW-1185">Reference proteome</keyword>
<evidence type="ECO:0000313" key="8">
    <source>
        <dbReference type="EMBL" id="VDM79073.1"/>
    </source>
</evidence>
<dbReference type="PANTHER" id="PTHR23505">
    <property type="entry name" value="SPINSTER"/>
    <property type="match status" value="1"/>
</dbReference>
<sequence>MLYRFNRKIIIIVGVVLWLAAVIASSFVPANVRLPFFFLSQKRSISSPILFQLFWLFLVLRGVVGLGEASYSNVCPSMISDMFTGTARSRMYMVFYFAVPVGRFVSANFK</sequence>